<evidence type="ECO:0000256" key="11">
    <source>
        <dbReference type="SAM" id="MobiDB-lite"/>
    </source>
</evidence>
<dbReference type="InterPro" id="IPR010334">
    <property type="entry name" value="Dcp1"/>
</dbReference>
<dbReference type="Pfam" id="PF06058">
    <property type="entry name" value="DCP1"/>
    <property type="match status" value="1"/>
</dbReference>
<feature type="compositionally biased region" description="Polar residues" evidence="11">
    <location>
        <begin position="189"/>
        <end position="200"/>
    </location>
</feature>
<evidence type="ECO:0000256" key="1">
    <source>
        <dbReference type="ARBA" id="ARBA00004123"/>
    </source>
</evidence>
<dbReference type="RefSeq" id="XP_018095880.1">
    <property type="nucleotide sequence ID" value="XM_018240391.2"/>
</dbReference>
<keyword evidence="5" id="KW-0597">Phosphoprotein</keyword>
<sequence>MAVRDKAGQEMSLAALRQSDPYISSIVDVTGHVALYRFSPKANEWEKTDVEGTLFVYTRSAFPHHGFTIMNRLNMHNLVEPVNKDLEFQLHDPFLLYRNSSLAIYSIWFYDKSDCQRIAKLMTQVVQQELERAKTRKSPSAVNGCTDQPIDILEMLSKAKNEYEQGQGLNDSGNGSYSDKSNYKKADSLETSENSASTQEKAGHKHLTVEELFGTSLPKEQPASCFPSLETRDRRHQFYAPAPHEQPKPVVVKNVVDKKESDILPQPKCLTKVVSATPYVTPMSTVGPSVLMSPSVFHPSVREETARMSPIDSALSDSSKFVLQRSQLQETLIRFIKTDSGFLNSLHDVYLQLYAKSADNGKL</sequence>
<dbReference type="GO" id="GO:0008047">
    <property type="term" value="F:enzyme activator activity"/>
    <property type="evidence" value="ECO:0007669"/>
    <property type="project" value="InterPro"/>
</dbReference>
<dbReference type="Gene3D" id="2.30.29.30">
    <property type="entry name" value="Pleckstrin-homology domain (PH domain)/Phosphotyrosine-binding domain (PTB)"/>
    <property type="match status" value="1"/>
</dbReference>
<proteinExistence type="inferred from homology"/>
<dbReference type="FunFam" id="2.30.29.30:FF:000097">
    <property type="entry name" value="Putative mRNA-decapping enzyme 1A"/>
    <property type="match status" value="1"/>
</dbReference>
<evidence type="ECO:0000256" key="3">
    <source>
        <dbReference type="ARBA" id="ARBA00008778"/>
    </source>
</evidence>
<dbReference type="EC" id="3.6.1.62" evidence="9"/>
<dbReference type="OrthoDB" id="440673at2759"/>
<dbReference type="Proteomes" id="UP000186698">
    <property type="component" value="Chromosome 4L"/>
</dbReference>
<organism evidence="13 14">
    <name type="scientific">Xenopus laevis</name>
    <name type="common">African clawed frog</name>
    <dbReference type="NCBI Taxonomy" id="8355"/>
    <lineage>
        <taxon>Eukaryota</taxon>
        <taxon>Metazoa</taxon>
        <taxon>Chordata</taxon>
        <taxon>Craniata</taxon>
        <taxon>Vertebrata</taxon>
        <taxon>Euteleostomi</taxon>
        <taxon>Amphibia</taxon>
        <taxon>Batrachia</taxon>
        <taxon>Anura</taxon>
        <taxon>Pipoidea</taxon>
        <taxon>Pipidae</taxon>
        <taxon>Xenopodinae</taxon>
        <taxon>Xenopus</taxon>
        <taxon>Xenopus</taxon>
    </lineage>
</organism>
<protein>
    <recommendedName>
        <fullName evidence="9">5'-(N(7)-methylguanosine 5'-triphospho)-[mRNA] hydrolase</fullName>
        <ecNumber evidence="9">3.6.1.62</ecNumber>
    </recommendedName>
</protein>
<evidence type="ECO:0000256" key="6">
    <source>
        <dbReference type="ARBA" id="ARBA00022801"/>
    </source>
</evidence>
<comment type="catalytic activity">
    <reaction evidence="10">
        <text>a 5'-end (N(7)-methyl 5'-triphosphoguanosine)-ribonucleoside in mRNA + H2O = N(7)-methyl-GDP + a 5'-end phospho-ribonucleoside in mRNA + 2 H(+)</text>
        <dbReference type="Rhea" id="RHEA:67484"/>
        <dbReference type="Rhea" id="RHEA-COMP:15692"/>
        <dbReference type="Rhea" id="RHEA-COMP:17167"/>
        <dbReference type="ChEBI" id="CHEBI:15377"/>
        <dbReference type="ChEBI" id="CHEBI:15378"/>
        <dbReference type="ChEBI" id="CHEBI:63714"/>
        <dbReference type="ChEBI" id="CHEBI:138282"/>
        <dbReference type="ChEBI" id="CHEBI:156461"/>
        <dbReference type="EC" id="3.6.1.62"/>
    </reaction>
    <physiologicalReaction direction="left-to-right" evidence="10">
        <dbReference type="Rhea" id="RHEA:67485"/>
    </physiologicalReaction>
</comment>
<evidence type="ECO:0000313" key="13">
    <source>
        <dbReference type="Proteomes" id="UP000186698"/>
    </source>
</evidence>
<dbReference type="InterPro" id="IPR011993">
    <property type="entry name" value="PH-like_dom_sf"/>
</dbReference>
<comment type="subcellular location">
    <subcellularLocation>
        <location evidence="2">Cytoplasm</location>
    </subcellularLocation>
    <subcellularLocation>
        <location evidence="1">Nucleus</location>
    </subcellularLocation>
</comment>
<dbReference type="InterPro" id="IPR031953">
    <property type="entry name" value="mRNA_decap_C"/>
</dbReference>
<dbReference type="Pfam" id="PF16741">
    <property type="entry name" value="mRNA_decap_C"/>
    <property type="match status" value="1"/>
</dbReference>
<dbReference type="GO" id="GO:0031087">
    <property type="term" value="P:deadenylation-independent decapping of nuclear-transcribed mRNA"/>
    <property type="evidence" value="ECO:0007669"/>
    <property type="project" value="TreeGrafter"/>
</dbReference>
<dbReference type="Gene3D" id="6.10.140.2030">
    <property type="match status" value="1"/>
</dbReference>
<name>A0A8J0U361_XENLA</name>
<keyword evidence="7" id="KW-0866">Nonsense-mediated mRNA decay</keyword>
<evidence type="ECO:0000256" key="4">
    <source>
        <dbReference type="ARBA" id="ARBA00022490"/>
    </source>
</evidence>
<evidence type="ECO:0000313" key="14">
    <source>
        <dbReference type="RefSeq" id="XP_018095880.1"/>
    </source>
</evidence>
<evidence type="ECO:0000259" key="12">
    <source>
        <dbReference type="Pfam" id="PF16741"/>
    </source>
</evidence>
<accession>A0A8J0U361</accession>
<dbReference type="CDD" id="cd09804">
    <property type="entry name" value="Dcp1"/>
    <property type="match status" value="1"/>
</dbReference>
<keyword evidence="6" id="KW-0378">Hydrolase</keyword>
<dbReference type="GO" id="GO:0005634">
    <property type="term" value="C:nucleus"/>
    <property type="evidence" value="ECO:0007669"/>
    <property type="project" value="UniProtKB-SubCell"/>
</dbReference>
<evidence type="ECO:0000256" key="8">
    <source>
        <dbReference type="ARBA" id="ARBA00023242"/>
    </source>
</evidence>
<dbReference type="AGR" id="Xenbase:XB-GENE-997678"/>
<keyword evidence="4" id="KW-0963">Cytoplasm</keyword>
<dbReference type="Xenbase" id="XB-GENE-997678">
    <property type="gene designation" value="dcp1a.L"/>
</dbReference>
<evidence type="ECO:0000256" key="7">
    <source>
        <dbReference type="ARBA" id="ARBA00023161"/>
    </source>
</evidence>
<feature type="compositionally biased region" description="Polar residues" evidence="11">
    <location>
        <begin position="167"/>
        <end position="180"/>
    </location>
</feature>
<dbReference type="KEGG" id="xla:108704027"/>
<evidence type="ECO:0000256" key="10">
    <source>
        <dbReference type="ARBA" id="ARBA00047661"/>
    </source>
</evidence>
<dbReference type="SUPFAM" id="SSF50729">
    <property type="entry name" value="PH domain-like"/>
    <property type="match status" value="1"/>
</dbReference>
<dbReference type="GO" id="GO:0000290">
    <property type="term" value="P:deadenylation-dependent decapping of nuclear-transcribed mRNA"/>
    <property type="evidence" value="ECO:0007669"/>
    <property type="project" value="InterPro"/>
</dbReference>
<dbReference type="PANTHER" id="PTHR16290">
    <property type="entry name" value="TRANSCRIPTION FACTOR SMIF DECAPPING ENZYME DCP1"/>
    <property type="match status" value="1"/>
</dbReference>
<dbReference type="GeneID" id="108704027"/>
<dbReference type="GO" id="GO:0140933">
    <property type="term" value="F:5'-(N(7)-methylguanosine 5'-triphospho)-[mRNA] hydrolase activity"/>
    <property type="evidence" value="ECO:0007669"/>
    <property type="project" value="UniProtKB-EC"/>
</dbReference>
<dbReference type="GO" id="GO:0000932">
    <property type="term" value="C:P-body"/>
    <property type="evidence" value="ECO:0007669"/>
    <property type="project" value="TreeGrafter"/>
</dbReference>
<dbReference type="AlphaFoldDB" id="A0A8J0U361"/>
<dbReference type="GO" id="GO:0003729">
    <property type="term" value="F:mRNA binding"/>
    <property type="evidence" value="ECO:0007669"/>
    <property type="project" value="TreeGrafter"/>
</dbReference>
<keyword evidence="8" id="KW-0539">Nucleus</keyword>
<evidence type="ECO:0000256" key="2">
    <source>
        <dbReference type="ARBA" id="ARBA00004496"/>
    </source>
</evidence>
<dbReference type="PANTHER" id="PTHR16290:SF4">
    <property type="entry name" value="MRNA-DECAPPING ENZYME 1A"/>
    <property type="match status" value="1"/>
</dbReference>
<evidence type="ECO:0000313" key="15">
    <source>
        <dbReference type="Xenbase" id="XB-GENE-997678"/>
    </source>
</evidence>
<gene>
    <name evidence="15" type="primary">dcp1a.L</name>
    <name evidence="14" type="synonym">LOC108704027</name>
</gene>
<dbReference type="GO" id="GO:0000184">
    <property type="term" value="P:nuclear-transcribed mRNA catabolic process, nonsense-mediated decay"/>
    <property type="evidence" value="ECO:0007669"/>
    <property type="project" value="UniProtKB-KW"/>
</dbReference>
<feature type="region of interest" description="Disordered" evidence="11">
    <location>
        <begin position="164"/>
        <end position="204"/>
    </location>
</feature>
<evidence type="ECO:0000256" key="5">
    <source>
        <dbReference type="ARBA" id="ARBA00022553"/>
    </source>
</evidence>
<feature type="domain" description="mRNA-decapping enzyme C-terminal" evidence="12">
    <location>
        <begin position="322"/>
        <end position="361"/>
    </location>
</feature>
<evidence type="ECO:0000256" key="9">
    <source>
        <dbReference type="ARBA" id="ARBA00026102"/>
    </source>
</evidence>
<keyword evidence="13" id="KW-1185">Reference proteome</keyword>
<comment type="similarity">
    <text evidence="3">Belongs to the DCP1 family.</text>
</comment>
<reference evidence="14" key="1">
    <citation type="submission" date="2025-08" db="UniProtKB">
        <authorList>
            <consortium name="RefSeq"/>
        </authorList>
    </citation>
    <scope>IDENTIFICATION</scope>
    <source>
        <strain evidence="14">J_2021</strain>
        <tissue evidence="14">Erythrocytes</tissue>
    </source>
</reference>